<dbReference type="GO" id="GO:0005886">
    <property type="term" value="C:plasma membrane"/>
    <property type="evidence" value="ECO:0007669"/>
    <property type="project" value="UniProtKB-SubCell"/>
</dbReference>
<dbReference type="HOGENOM" id="CLU_000445_104_15_3"/>
<feature type="domain" description="HPt" evidence="25">
    <location>
        <begin position="939"/>
        <end position="1032"/>
    </location>
</feature>
<dbReference type="SUPFAM" id="SSF52172">
    <property type="entry name" value="CheY-like"/>
    <property type="match status" value="2"/>
</dbReference>
<evidence type="ECO:0000256" key="3">
    <source>
        <dbReference type="ARBA" id="ARBA00006402"/>
    </source>
</evidence>
<protein>
    <recommendedName>
        <fullName evidence="17">Circadian input-output histidine kinase CikA</fullName>
        <ecNumber evidence="4">2.7.13.3</ecNumber>
    </recommendedName>
    <alternativeName>
        <fullName evidence="16">Sensory/regulatory protein RpfC</fullName>
    </alternativeName>
</protein>
<feature type="compositionally biased region" description="Polar residues" evidence="21">
    <location>
        <begin position="829"/>
        <end position="851"/>
    </location>
</feature>
<dbReference type="SUPFAM" id="SSF47384">
    <property type="entry name" value="Homodimeric domain of signal transducing histidine kinase"/>
    <property type="match status" value="1"/>
</dbReference>
<dbReference type="PROSITE" id="PS50109">
    <property type="entry name" value="HIS_KIN"/>
    <property type="match status" value="1"/>
</dbReference>
<evidence type="ECO:0000256" key="14">
    <source>
        <dbReference type="ARBA" id="ARBA00023136"/>
    </source>
</evidence>
<dbReference type="Gene3D" id="1.10.287.130">
    <property type="match status" value="1"/>
</dbReference>
<evidence type="ECO:0000256" key="9">
    <source>
        <dbReference type="ARBA" id="ARBA00022741"/>
    </source>
</evidence>
<feature type="region of interest" description="Disordered" evidence="21">
    <location>
        <begin position="881"/>
        <end position="903"/>
    </location>
</feature>
<dbReference type="PROSITE" id="PS50110">
    <property type="entry name" value="RESPONSE_REGULATORY"/>
    <property type="match status" value="2"/>
</dbReference>
<dbReference type="Proteomes" id="UP000000268">
    <property type="component" value="Chromosome"/>
</dbReference>
<dbReference type="PANTHER" id="PTHR45339">
    <property type="entry name" value="HYBRID SIGNAL TRANSDUCTION HISTIDINE KINASE J"/>
    <property type="match status" value="1"/>
</dbReference>
<dbReference type="CDD" id="cd16922">
    <property type="entry name" value="HATPase_EvgS-ArcB-TorS-like"/>
    <property type="match status" value="1"/>
</dbReference>
<dbReference type="InterPro" id="IPR036641">
    <property type="entry name" value="HPT_dom_sf"/>
</dbReference>
<dbReference type="InterPro" id="IPR008207">
    <property type="entry name" value="Sig_transdc_His_kin_Hpt_dom"/>
</dbReference>
<keyword evidence="7" id="KW-0808">Transferase</keyword>
<feature type="modified residue" description="4-aspartylphosphate" evidence="19">
    <location>
        <position position="601"/>
    </location>
</feature>
<evidence type="ECO:0000256" key="8">
    <source>
        <dbReference type="ARBA" id="ARBA00022692"/>
    </source>
</evidence>
<keyword evidence="5" id="KW-1003">Cell membrane</keyword>
<proteinExistence type="inferred from homology"/>
<evidence type="ECO:0000256" key="1">
    <source>
        <dbReference type="ARBA" id="ARBA00000085"/>
    </source>
</evidence>
<evidence type="ECO:0000256" key="22">
    <source>
        <dbReference type="SAM" id="Phobius"/>
    </source>
</evidence>
<evidence type="ECO:0000256" key="15">
    <source>
        <dbReference type="ARBA" id="ARBA00064003"/>
    </source>
</evidence>
<dbReference type="FunFam" id="1.10.287.130:FF:000002">
    <property type="entry name" value="Two-component osmosensing histidine kinase"/>
    <property type="match status" value="1"/>
</dbReference>
<gene>
    <name evidence="26" type="ordered locus">AM1_5975</name>
</gene>
<dbReference type="RefSeq" id="WP_012166113.1">
    <property type="nucleotide sequence ID" value="NC_009925.1"/>
</dbReference>
<comment type="subcellular location">
    <subcellularLocation>
        <location evidence="2">Cell membrane</location>
        <topology evidence="2">Multi-pass membrane protein</topology>
    </subcellularLocation>
</comment>
<keyword evidence="20" id="KW-0175">Coiled coil</keyword>
<keyword evidence="9" id="KW-0547">Nucleotide-binding</keyword>
<dbReference type="InterPro" id="IPR011006">
    <property type="entry name" value="CheY-like_superfamily"/>
</dbReference>
<keyword evidence="8 22" id="KW-0812">Transmembrane</keyword>
<evidence type="ECO:0000256" key="2">
    <source>
        <dbReference type="ARBA" id="ARBA00004651"/>
    </source>
</evidence>
<feature type="domain" description="Response regulatory" evidence="24">
    <location>
        <begin position="551"/>
        <end position="668"/>
    </location>
</feature>
<comment type="subunit">
    <text evidence="15">At low DSF concentrations, interacts with RpfF.</text>
</comment>
<dbReference type="CDD" id="cd17546">
    <property type="entry name" value="REC_hyHK_CKI1_RcsC-like"/>
    <property type="match status" value="2"/>
</dbReference>
<evidence type="ECO:0000256" key="13">
    <source>
        <dbReference type="ARBA" id="ARBA00023012"/>
    </source>
</evidence>
<feature type="modified residue" description="Phosphohistidine" evidence="18">
    <location>
        <position position="978"/>
    </location>
</feature>
<dbReference type="Gene3D" id="3.30.565.10">
    <property type="entry name" value="Histidine kinase-like ATPase, C-terminal domain"/>
    <property type="match status" value="1"/>
</dbReference>
<dbReference type="PRINTS" id="PR00344">
    <property type="entry name" value="BCTRLSENSOR"/>
</dbReference>
<dbReference type="OrthoDB" id="5389090at2"/>
<feature type="domain" description="Response regulatory" evidence="24">
    <location>
        <begin position="695"/>
        <end position="812"/>
    </location>
</feature>
<dbReference type="KEGG" id="amr:AM1_5975"/>
<dbReference type="SUPFAM" id="SSF55874">
    <property type="entry name" value="ATPase domain of HSP90 chaperone/DNA topoisomerase II/histidine kinase"/>
    <property type="match status" value="1"/>
</dbReference>
<dbReference type="Pfam" id="PF00072">
    <property type="entry name" value="Response_reg"/>
    <property type="match status" value="2"/>
</dbReference>
<feature type="transmembrane region" description="Helical" evidence="22">
    <location>
        <begin position="172"/>
        <end position="191"/>
    </location>
</feature>
<dbReference type="STRING" id="329726.AM1_5975"/>
<evidence type="ECO:0000256" key="5">
    <source>
        <dbReference type="ARBA" id="ARBA00022475"/>
    </source>
</evidence>
<dbReference type="InterPro" id="IPR005467">
    <property type="entry name" value="His_kinase_dom"/>
</dbReference>
<keyword evidence="13" id="KW-0902">Two-component regulatory system</keyword>
<evidence type="ECO:0000256" key="21">
    <source>
        <dbReference type="SAM" id="MobiDB-lite"/>
    </source>
</evidence>
<dbReference type="InterPro" id="IPR004358">
    <property type="entry name" value="Sig_transdc_His_kin-like_C"/>
</dbReference>
<accession>B0C2M3</accession>
<dbReference type="InterPro" id="IPR003594">
    <property type="entry name" value="HATPase_dom"/>
</dbReference>
<evidence type="ECO:0000313" key="27">
    <source>
        <dbReference type="Proteomes" id="UP000000268"/>
    </source>
</evidence>
<dbReference type="Gene3D" id="1.20.120.160">
    <property type="entry name" value="HPT domain"/>
    <property type="match status" value="1"/>
</dbReference>
<dbReference type="Gene3D" id="3.40.50.2300">
    <property type="match status" value="2"/>
</dbReference>
<evidence type="ECO:0000256" key="10">
    <source>
        <dbReference type="ARBA" id="ARBA00022777"/>
    </source>
</evidence>
<dbReference type="eggNOG" id="COG2198">
    <property type="taxonomic scope" value="Bacteria"/>
</dbReference>
<dbReference type="InterPro" id="IPR036097">
    <property type="entry name" value="HisK_dim/P_sf"/>
</dbReference>
<dbReference type="SMART" id="SM00387">
    <property type="entry name" value="HATPase_c"/>
    <property type="match status" value="1"/>
</dbReference>
<evidence type="ECO:0000256" key="16">
    <source>
        <dbReference type="ARBA" id="ARBA00068150"/>
    </source>
</evidence>
<evidence type="ECO:0000256" key="6">
    <source>
        <dbReference type="ARBA" id="ARBA00022553"/>
    </source>
</evidence>
<dbReference type="SUPFAM" id="SSF47226">
    <property type="entry name" value="Histidine-containing phosphotransfer domain, HPT domain"/>
    <property type="match status" value="1"/>
</dbReference>
<evidence type="ECO:0000256" key="7">
    <source>
        <dbReference type="ARBA" id="ARBA00022679"/>
    </source>
</evidence>
<feature type="compositionally biased region" description="Polar residues" evidence="21">
    <location>
        <begin position="894"/>
        <end position="903"/>
    </location>
</feature>
<evidence type="ECO:0000313" key="26">
    <source>
        <dbReference type="EMBL" id="ABW30911.1"/>
    </source>
</evidence>
<dbReference type="PROSITE" id="PS50894">
    <property type="entry name" value="HPT"/>
    <property type="match status" value="1"/>
</dbReference>
<feature type="coiled-coil region" evidence="20">
    <location>
        <begin position="262"/>
        <end position="296"/>
    </location>
</feature>
<evidence type="ECO:0000259" key="25">
    <source>
        <dbReference type="PROSITE" id="PS50894"/>
    </source>
</evidence>
<evidence type="ECO:0000256" key="12">
    <source>
        <dbReference type="ARBA" id="ARBA00022989"/>
    </source>
</evidence>
<feature type="transmembrane region" description="Helical" evidence="22">
    <location>
        <begin position="30"/>
        <end position="51"/>
    </location>
</feature>
<dbReference type="FunFam" id="3.30.565.10:FF:000010">
    <property type="entry name" value="Sensor histidine kinase RcsC"/>
    <property type="match status" value="1"/>
</dbReference>
<dbReference type="Pfam" id="PF02518">
    <property type="entry name" value="HATPase_c"/>
    <property type="match status" value="1"/>
</dbReference>
<keyword evidence="6 19" id="KW-0597">Phosphoprotein</keyword>
<dbReference type="eggNOG" id="COG2205">
    <property type="taxonomic scope" value="Bacteria"/>
</dbReference>
<dbReference type="InterPro" id="IPR036890">
    <property type="entry name" value="HATPase_C_sf"/>
</dbReference>
<feature type="modified residue" description="4-aspartylphosphate" evidence="19">
    <location>
        <position position="744"/>
    </location>
</feature>
<dbReference type="InterPro" id="IPR003661">
    <property type="entry name" value="HisK_dim/P_dom"/>
</dbReference>
<evidence type="ECO:0000259" key="24">
    <source>
        <dbReference type="PROSITE" id="PS50110"/>
    </source>
</evidence>
<keyword evidence="14 22" id="KW-0472">Membrane</keyword>
<feature type="region of interest" description="Disordered" evidence="21">
    <location>
        <begin position="815"/>
        <end position="854"/>
    </location>
</feature>
<dbReference type="SMART" id="SM00448">
    <property type="entry name" value="REC"/>
    <property type="match status" value="2"/>
</dbReference>
<comment type="similarity">
    <text evidence="3">In the N-terminal section; belongs to the phytochrome family.</text>
</comment>
<dbReference type="GO" id="GO:0005524">
    <property type="term" value="F:ATP binding"/>
    <property type="evidence" value="ECO:0007669"/>
    <property type="project" value="UniProtKB-KW"/>
</dbReference>
<dbReference type="SMART" id="SM00073">
    <property type="entry name" value="HPT"/>
    <property type="match status" value="1"/>
</dbReference>
<evidence type="ECO:0000256" key="11">
    <source>
        <dbReference type="ARBA" id="ARBA00022840"/>
    </source>
</evidence>
<keyword evidence="12 22" id="KW-1133">Transmembrane helix</keyword>
<feature type="domain" description="Histidine kinase" evidence="23">
    <location>
        <begin position="296"/>
        <end position="532"/>
    </location>
</feature>
<dbReference type="eggNOG" id="COG0784">
    <property type="taxonomic scope" value="Bacteria"/>
</dbReference>
<comment type="catalytic activity">
    <reaction evidence="1">
        <text>ATP + protein L-histidine = ADP + protein N-phospho-L-histidine.</text>
        <dbReference type="EC" id="2.7.13.3"/>
    </reaction>
</comment>
<dbReference type="PANTHER" id="PTHR45339:SF1">
    <property type="entry name" value="HYBRID SIGNAL TRANSDUCTION HISTIDINE KINASE J"/>
    <property type="match status" value="1"/>
</dbReference>
<evidence type="ECO:0000256" key="4">
    <source>
        <dbReference type="ARBA" id="ARBA00012438"/>
    </source>
</evidence>
<dbReference type="Pfam" id="PF01627">
    <property type="entry name" value="Hpt"/>
    <property type="match status" value="1"/>
</dbReference>
<reference evidence="26 27" key="1">
    <citation type="journal article" date="2008" name="Proc. Natl. Acad. Sci. U.S.A.">
        <title>Niche adaptation and genome expansion in the chlorophyll d-producing cyanobacterium Acaryochloris marina.</title>
        <authorList>
            <person name="Swingley W.D."/>
            <person name="Chen M."/>
            <person name="Cheung P.C."/>
            <person name="Conrad A.L."/>
            <person name="Dejesa L.C."/>
            <person name="Hao J."/>
            <person name="Honchak B.M."/>
            <person name="Karbach L.E."/>
            <person name="Kurdoglu A."/>
            <person name="Lahiri S."/>
            <person name="Mastrian S.D."/>
            <person name="Miyashita H."/>
            <person name="Page L."/>
            <person name="Ramakrishna P."/>
            <person name="Satoh S."/>
            <person name="Sattley W.M."/>
            <person name="Shimada Y."/>
            <person name="Taylor H.L."/>
            <person name="Tomo T."/>
            <person name="Tsuchiya T."/>
            <person name="Wang Z.T."/>
            <person name="Raymond J."/>
            <person name="Mimuro M."/>
            <person name="Blankenship R.E."/>
            <person name="Touchman J.W."/>
        </authorList>
    </citation>
    <scope>NUCLEOTIDE SEQUENCE [LARGE SCALE GENOMIC DNA]</scope>
    <source>
        <strain evidence="27">MBIC 11017</strain>
    </source>
</reference>
<dbReference type="EC" id="2.7.13.3" evidence="4"/>
<dbReference type="SMART" id="SM00388">
    <property type="entry name" value="HisKA"/>
    <property type="match status" value="1"/>
</dbReference>
<evidence type="ECO:0000259" key="23">
    <source>
        <dbReference type="PROSITE" id="PS50109"/>
    </source>
</evidence>
<dbReference type="AlphaFoldDB" id="B0C2M3"/>
<evidence type="ECO:0000256" key="20">
    <source>
        <dbReference type="SAM" id="Coils"/>
    </source>
</evidence>
<name>B0C2M3_ACAM1</name>
<dbReference type="InterPro" id="IPR001789">
    <property type="entry name" value="Sig_transdc_resp-reg_receiver"/>
</dbReference>
<keyword evidence="10" id="KW-0418">Kinase</keyword>
<evidence type="ECO:0000256" key="19">
    <source>
        <dbReference type="PROSITE-ProRule" id="PRU00169"/>
    </source>
</evidence>
<keyword evidence="11" id="KW-0067">ATP-binding</keyword>
<keyword evidence="27" id="KW-1185">Reference proteome</keyword>
<dbReference type="CDD" id="cd00082">
    <property type="entry name" value="HisKA"/>
    <property type="match status" value="1"/>
</dbReference>
<dbReference type="EMBL" id="CP000828">
    <property type="protein sequence ID" value="ABW30911.1"/>
    <property type="molecule type" value="Genomic_DNA"/>
</dbReference>
<organism evidence="26 27">
    <name type="scientific">Acaryochloris marina (strain MBIC 11017)</name>
    <dbReference type="NCBI Taxonomy" id="329726"/>
    <lineage>
        <taxon>Bacteria</taxon>
        <taxon>Bacillati</taxon>
        <taxon>Cyanobacteriota</taxon>
        <taxon>Cyanophyceae</taxon>
        <taxon>Acaryochloridales</taxon>
        <taxon>Acaryochloridaceae</taxon>
        <taxon>Acaryochloris</taxon>
    </lineage>
</organism>
<sequence>MQPLNSSKFSLIDGLKQCLPPLRSPLGRQIGMMGLGSCLIAEVFILVPSYFRIRDAKLGQLEAESLTVITPLVGFANSNSSVDQLVDTAKTLMQGSKVRGGTLFQNGSKRATFGNPPTATDLSNLDITRVWNNTSSTYDITWPQQENTGYQLSLRLDSQEIQSAALTNTLQLGGLILLIWMTFTAITLRAVSRTVIRPLNQLLDELRKAEVAMSGDPSQVELSNHDCDRNHELAEVINTFNIVLQRAALNIGQLKDSMISLLKTRQQELEGMVSELQAAKHEAEAANQAKSQFLANMSHEIRTPMNAVIGMTGLLLNTPLEAQQQDFVETIRSSGDALLTLINDILDFSKIEAGKLDLEQQPFEIRTCIEEALLIVASKASEKNLELAYLINPPTPTAILGDITRLRQVLVNLLNNALKFTGEGEVVVYVSSKPIESKDLDAESDLEVIAEATPYEIQFDVKDTGIGIPPDKLERLFKSFSQVDASTTRKFGGTGLGLAISKQLSELMGGKIWVSSEVSVGSTFSFTITASEIPNYVSPKAASDVQLAGKQLLIVDDNATNREILSLQAQSWGMLTCAVKSGIKALEWLQRGVNFDLAVLDMQMPEMDGVTLAEKIRAEPNGKTLPLVVLSSLGQDDIRARAGDINFSAILNKPVQQAQLQSVLAQVLGNPLIKVEQAPDVQENPTNLGDQHPLRILLAEDMVVNQKVALLTLKQLGYRADVANNGLEVIEALERQAYDVVLMDVQMPEMDGLTATREVCQRWSPEDRPHIIAMTANAMQGDREMCLDAGMDAYITKPVRIHELRDVLSRCQPMEEPEIEETTPPIPVLQSQPVSLNKPTQTNSPQSQESPQPVAVLVGSTASQPVQGAEPIPQLEENLSVTIPPSSSIPPSPETQAPHSSQETTVIMEQSTMAETSMDPSIIDPAALESFRQLAGEHASLLIADLLNTYLEDAPGRVEKMHQAVKDADPDGLSDAAHALKSASANLGAKQLANLCSEAEALGRSGSTEGSADVVSQISQAYETVRIAFEAEMAACSV</sequence>
<dbReference type="GO" id="GO:0000155">
    <property type="term" value="F:phosphorelay sensor kinase activity"/>
    <property type="evidence" value="ECO:0007669"/>
    <property type="project" value="InterPro"/>
</dbReference>
<dbReference type="Pfam" id="PF00512">
    <property type="entry name" value="HisKA"/>
    <property type="match status" value="1"/>
</dbReference>
<evidence type="ECO:0000256" key="18">
    <source>
        <dbReference type="PROSITE-ProRule" id="PRU00110"/>
    </source>
</evidence>
<evidence type="ECO:0000256" key="17">
    <source>
        <dbReference type="ARBA" id="ARBA00074306"/>
    </source>
</evidence>